<sequence>MKNIDKLTVENMDIYFPLTQKKELIERISKDIFKKGNLLDLGCGTMPYKKLIMENSVITSYMGVDIENPIYQKTQKPDCFWDGFEVPLESSTFDNAILIEVLEHMPKPENTMKELSRLLKKDANLLITVPFLWTLHDVPNDEFRYTPFALKRMLEENNFEVINLESFNNWHGSMALMLALYARRGCPVKFRKIFSFFIFPVVKYLMKKDSGSNKAVFNEGQMITGIWCLAKRK</sequence>
<dbReference type="RefSeq" id="WP_073581710.1">
    <property type="nucleotide sequence ID" value="NZ_CBCSEA010000002.1"/>
</dbReference>
<dbReference type="AlphaFoldDB" id="A0A1M7ZUF9"/>
<dbReference type="Proteomes" id="UP000184611">
    <property type="component" value="Unassembled WGS sequence"/>
</dbReference>
<dbReference type="EMBL" id="FRYK01000001">
    <property type="protein sequence ID" value="SHO72515.1"/>
    <property type="molecule type" value="Genomic_DNA"/>
</dbReference>
<gene>
    <name evidence="1" type="ORF">SAMN05443547_0849</name>
</gene>
<dbReference type="Gene3D" id="3.40.50.150">
    <property type="entry name" value="Vaccinia Virus protein VP39"/>
    <property type="match status" value="1"/>
</dbReference>
<organism evidence="1 2">
    <name type="scientific">Flavobacterium cucumis</name>
    <dbReference type="NCBI Taxonomy" id="416016"/>
    <lineage>
        <taxon>Bacteria</taxon>
        <taxon>Pseudomonadati</taxon>
        <taxon>Bacteroidota</taxon>
        <taxon>Flavobacteriia</taxon>
        <taxon>Flavobacteriales</taxon>
        <taxon>Flavobacteriaceae</taxon>
        <taxon>Flavobacterium</taxon>
    </lineage>
</organism>
<reference evidence="2" key="1">
    <citation type="submission" date="2016-12" db="EMBL/GenBank/DDBJ databases">
        <authorList>
            <person name="Varghese N."/>
            <person name="Submissions S."/>
        </authorList>
    </citation>
    <scope>NUCLEOTIDE SEQUENCE [LARGE SCALE GENOMIC DNA]</scope>
    <source>
        <strain evidence="2">DSM 18830</strain>
    </source>
</reference>
<accession>A0A1M7ZUF9</accession>
<proteinExistence type="predicted"/>
<dbReference type="SUPFAM" id="SSF53335">
    <property type="entry name" value="S-adenosyl-L-methionine-dependent methyltransferases"/>
    <property type="match status" value="1"/>
</dbReference>
<evidence type="ECO:0000313" key="1">
    <source>
        <dbReference type="EMBL" id="SHO72515.1"/>
    </source>
</evidence>
<keyword evidence="1" id="KW-0489">Methyltransferase</keyword>
<keyword evidence="1" id="KW-0830">Ubiquinone</keyword>
<dbReference type="InterPro" id="IPR029063">
    <property type="entry name" value="SAM-dependent_MTases_sf"/>
</dbReference>
<protein>
    <submittedName>
        <fullName evidence="1">Ubiquinone/menaquinone biosynthesis C-methylase UbiE</fullName>
    </submittedName>
</protein>
<dbReference type="Pfam" id="PF13489">
    <property type="entry name" value="Methyltransf_23"/>
    <property type="match status" value="1"/>
</dbReference>
<dbReference type="GO" id="GO:0032259">
    <property type="term" value="P:methylation"/>
    <property type="evidence" value="ECO:0007669"/>
    <property type="project" value="UniProtKB-KW"/>
</dbReference>
<name>A0A1M7ZUF9_9FLAO</name>
<evidence type="ECO:0000313" key="2">
    <source>
        <dbReference type="Proteomes" id="UP000184611"/>
    </source>
</evidence>
<dbReference type="OrthoDB" id="9805171at2"/>
<dbReference type="STRING" id="416016.SAMN05443547_0849"/>
<keyword evidence="2" id="KW-1185">Reference proteome</keyword>
<dbReference type="GO" id="GO:0008168">
    <property type="term" value="F:methyltransferase activity"/>
    <property type="evidence" value="ECO:0007669"/>
    <property type="project" value="UniProtKB-KW"/>
</dbReference>
<keyword evidence="1" id="KW-0808">Transferase</keyword>